<name>A0AAV4MQB6_CAEEX</name>
<dbReference type="AlphaFoldDB" id="A0AAV4MQB6"/>
<evidence type="ECO:0000313" key="1">
    <source>
        <dbReference type="EMBL" id="GIX74604.1"/>
    </source>
</evidence>
<comment type="caution">
    <text evidence="1">The sequence shown here is derived from an EMBL/GenBank/DDBJ whole genome shotgun (WGS) entry which is preliminary data.</text>
</comment>
<protein>
    <submittedName>
        <fullName evidence="1">Uncharacterized protein</fullName>
    </submittedName>
</protein>
<dbReference type="Proteomes" id="UP001054945">
    <property type="component" value="Unassembled WGS sequence"/>
</dbReference>
<keyword evidence="2" id="KW-1185">Reference proteome</keyword>
<organism evidence="1 2">
    <name type="scientific">Caerostris extrusa</name>
    <name type="common">Bark spider</name>
    <name type="synonym">Caerostris bankana</name>
    <dbReference type="NCBI Taxonomy" id="172846"/>
    <lineage>
        <taxon>Eukaryota</taxon>
        <taxon>Metazoa</taxon>
        <taxon>Ecdysozoa</taxon>
        <taxon>Arthropoda</taxon>
        <taxon>Chelicerata</taxon>
        <taxon>Arachnida</taxon>
        <taxon>Araneae</taxon>
        <taxon>Araneomorphae</taxon>
        <taxon>Entelegynae</taxon>
        <taxon>Araneoidea</taxon>
        <taxon>Araneidae</taxon>
        <taxon>Caerostris</taxon>
    </lineage>
</organism>
<dbReference type="EMBL" id="BPLR01002516">
    <property type="protein sequence ID" value="GIX74604.1"/>
    <property type="molecule type" value="Genomic_DNA"/>
</dbReference>
<sequence>MDREVLTKLEAIADRLKPASGWDFSTLRPNEGQSSRNSIQKFASILVCEIANKHYPPSFPLPIDDREEVIENALIIFSSDGHFILRMQKALPVERRGVEEGPPDTRGYLETGLW</sequence>
<proteinExistence type="predicted"/>
<evidence type="ECO:0000313" key="2">
    <source>
        <dbReference type="Proteomes" id="UP001054945"/>
    </source>
</evidence>
<gene>
    <name evidence="1" type="ORF">CEXT_123441</name>
</gene>
<reference evidence="1 2" key="1">
    <citation type="submission" date="2021-06" db="EMBL/GenBank/DDBJ databases">
        <title>Caerostris extrusa draft genome.</title>
        <authorList>
            <person name="Kono N."/>
            <person name="Arakawa K."/>
        </authorList>
    </citation>
    <scope>NUCLEOTIDE SEQUENCE [LARGE SCALE GENOMIC DNA]</scope>
</reference>
<accession>A0AAV4MQB6</accession>